<dbReference type="InterPro" id="IPR035177">
    <property type="entry name" value="TssN"/>
</dbReference>
<evidence type="ECO:0008006" key="4">
    <source>
        <dbReference type="Google" id="ProtNLM"/>
    </source>
</evidence>
<dbReference type="RefSeq" id="WP_123864536.1">
    <property type="nucleotide sequence ID" value="NZ_QXZY01000001.1"/>
</dbReference>
<evidence type="ECO:0000313" key="3">
    <source>
        <dbReference type="Proteomes" id="UP000279089"/>
    </source>
</evidence>
<comment type="caution">
    <text evidence="2">The sequence shown here is derived from an EMBL/GenBank/DDBJ whole genome shotgun (WGS) entry which is preliminary data.</text>
</comment>
<dbReference type="EMBL" id="RMBX01000001">
    <property type="protein sequence ID" value="RPD43302.1"/>
    <property type="molecule type" value="Genomic_DNA"/>
</dbReference>
<dbReference type="Proteomes" id="UP000279089">
    <property type="component" value="Unassembled WGS sequence"/>
</dbReference>
<evidence type="ECO:0000313" key="2">
    <source>
        <dbReference type="EMBL" id="RPD43302.1"/>
    </source>
</evidence>
<keyword evidence="1" id="KW-1133">Transmembrane helix</keyword>
<feature type="transmembrane region" description="Helical" evidence="1">
    <location>
        <begin position="99"/>
        <end position="116"/>
    </location>
</feature>
<name>A0A3N4MGW8_9BACT</name>
<proteinExistence type="predicted"/>
<feature type="transmembrane region" description="Helical" evidence="1">
    <location>
        <begin position="128"/>
        <end position="150"/>
    </location>
</feature>
<gene>
    <name evidence="2" type="ORF">EG028_03115</name>
</gene>
<organism evidence="2 3">
    <name type="scientific">Chitinophaga barathri</name>
    <dbReference type="NCBI Taxonomy" id="1647451"/>
    <lineage>
        <taxon>Bacteria</taxon>
        <taxon>Pseudomonadati</taxon>
        <taxon>Bacteroidota</taxon>
        <taxon>Chitinophagia</taxon>
        <taxon>Chitinophagales</taxon>
        <taxon>Chitinophagaceae</taxon>
        <taxon>Chitinophaga</taxon>
    </lineage>
</organism>
<evidence type="ECO:0000256" key="1">
    <source>
        <dbReference type="SAM" id="Phobius"/>
    </source>
</evidence>
<feature type="transmembrane region" description="Helical" evidence="1">
    <location>
        <begin position="66"/>
        <end position="87"/>
    </location>
</feature>
<dbReference type="Pfam" id="PF17555">
    <property type="entry name" value="TssN"/>
    <property type="match status" value="1"/>
</dbReference>
<protein>
    <recommendedName>
        <fullName evidence="4">TssN family type VI secretion system protein</fullName>
    </recommendedName>
</protein>
<keyword evidence="1" id="KW-0812">Transmembrane</keyword>
<dbReference type="AlphaFoldDB" id="A0A3N4MGW8"/>
<feature type="transmembrane region" description="Helical" evidence="1">
    <location>
        <begin position="39"/>
        <end position="60"/>
    </location>
</feature>
<sequence>MDVKSTFVSYILFPLIAVIMAAVMVVLNRKNRIMGSRRLVVTLLLTGLILGIPGFLGALGLQFMPWGYILAQVAYLLLGIIAVVLLNRHMPEALTDRKGMLVLFGLIVGLLGIYLFQLVFGRFNNLEYGWLAGTSMLAFFIPPVFWWAYIAMTGIPPEIYSVWYYPEKAPQLDMYDVDLDKLKVLEVELFKGAADPSPLKVKVKAPPDMNFGEWFKKFIDDYNLKFPRNGIHYRSEEGEAYGWIFYLKPSFFRRKQFIDPVLTVEKNQVREKYTIFARRVTRLQHEAAGEDRVVIL</sequence>
<accession>A0A3N4MGW8</accession>
<feature type="transmembrane region" description="Helical" evidence="1">
    <location>
        <begin position="6"/>
        <end position="27"/>
    </location>
</feature>
<keyword evidence="3" id="KW-1185">Reference proteome</keyword>
<reference evidence="3" key="1">
    <citation type="submission" date="2018-11" db="EMBL/GenBank/DDBJ databases">
        <title>Chitinophaga lutea sp.nov., isolate from arsenic contaminated soil.</title>
        <authorList>
            <person name="Zong Y."/>
        </authorList>
    </citation>
    <scope>NUCLEOTIDE SEQUENCE [LARGE SCALE GENOMIC DNA]</scope>
    <source>
        <strain evidence="3">YLT18</strain>
    </source>
</reference>
<keyword evidence="1" id="KW-0472">Membrane</keyword>